<accession>A0ABY4FNY0</accession>
<dbReference type="EMBL" id="CP095045">
    <property type="protein sequence ID" value="UOQ57995.1"/>
    <property type="molecule type" value="Genomic_DNA"/>
</dbReference>
<dbReference type="RefSeq" id="WP_244693279.1">
    <property type="nucleotide sequence ID" value="NZ_CP095044.1"/>
</dbReference>
<feature type="domain" description="DUF4190" evidence="3">
    <location>
        <begin position="75"/>
        <end position="126"/>
    </location>
</feature>
<keyword evidence="2" id="KW-1133">Transmembrane helix</keyword>
<keyword evidence="5" id="KW-1185">Reference proteome</keyword>
<evidence type="ECO:0000256" key="2">
    <source>
        <dbReference type="SAM" id="Phobius"/>
    </source>
</evidence>
<gene>
    <name evidence="4" type="ORF">MUN78_03900</name>
</gene>
<proteinExistence type="predicted"/>
<feature type="transmembrane region" description="Helical" evidence="2">
    <location>
        <begin position="72"/>
        <end position="95"/>
    </location>
</feature>
<dbReference type="Proteomes" id="UP000831786">
    <property type="component" value="Chromosome"/>
</dbReference>
<feature type="region of interest" description="Disordered" evidence="1">
    <location>
        <begin position="1"/>
        <end position="62"/>
    </location>
</feature>
<organism evidence="4 5">
    <name type="scientific">Leucobacter allii</name>
    <dbReference type="NCBI Taxonomy" id="2932247"/>
    <lineage>
        <taxon>Bacteria</taxon>
        <taxon>Bacillati</taxon>
        <taxon>Actinomycetota</taxon>
        <taxon>Actinomycetes</taxon>
        <taxon>Micrococcales</taxon>
        <taxon>Microbacteriaceae</taxon>
        <taxon>Leucobacter</taxon>
    </lineage>
</organism>
<dbReference type="Pfam" id="PF13828">
    <property type="entry name" value="DUF4190"/>
    <property type="match status" value="1"/>
</dbReference>
<dbReference type="InterPro" id="IPR025241">
    <property type="entry name" value="DUF4190"/>
</dbReference>
<evidence type="ECO:0000256" key="1">
    <source>
        <dbReference type="SAM" id="MobiDB-lite"/>
    </source>
</evidence>
<keyword evidence="2" id="KW-0812">Transmembrane</keyword>
<keyword evidence="2" id="KW-0472">Membrane</keyword>
<evidence type="ECO:0000313" key="5">
    <source>
        <dbReference type="Proteomes" id="UP000831786"/>
    </source>
</evidence>
<name>A0ABY4FNY0_9MICO</name>
<evidence type="ECO:0000259" key="3">
    <source>
        <dbReference type="Pfam" id="PF13828"/>
    </source>
</evidence>
<feature type="compositionally biased region" description="Low complexity" evidence="1">
    <location>
        <begin position="13"/>
        <end position="52"/>
    </location>
</feature>
<protein>
    <submittedName>
        <fullName evidence="4">DUF4190 domain-containing protein</fullName>
    </submittedName>
</protein>
<reference evidence="4 5" key="1">
    <citation type="submission" date="2022-04" db="EMBL/GenBank/DDBJ databases">
        <title>Leucobacter sp. isolated from rhizosphere of garlic.</title>
        <authorList>
            <person name="Won M."/>
            <person name="Lee C.-M."/>
            <person name="Woen H.-Y."/>
            <person name="Kwon S.-W."/>
        </authorList>
    </citation>
    <scope>NUCLEOTIDE SEQUENCE [LARGE SCALE GENOMIC DNA]</scope>
    <source>
        <strain evidence="4 5">H21R-40</strain>
    </source>
</reference>
<feature type="transmembrane region" description="Helical" evidence="2">
    <location>
        <begin position="116"/>
        <end position="145"/>
    </location>
</feature>
<feature type="compositionally biased region" description="Polar residues" evidence="1">
    <location>
        <begin position="1"/>
        <end position="12"/>
    </location>
</feature>
<evidence type="ECO:0000313" key="4">
    <source>
        <dbReference type="EMBL" id="UOQ57995.1"/>
    </source>
</evidence>
<sequence>MSTPTFPQQPEDQANTQAQPTTPYPATQLPGGAPYGAPAAPSQPAPAYVAQPQPRPAVPASTDTTLAGTNTFALLAIILAFLAPLAGIIFGHLGLSQIKRNGDAGRGIALTGLIISYAYFVLVALLVIAYIGLIFAMFAGIGALAEGFGSYDYSDDYGSY</sequence>